<keyword evidence="10" id="KW-0902">Two-component regulatory system</keyword>
<evidence type="ECO:0000256" key="10">
    <source>
        <dbReference type="ARBA" id="ARBA00023012"/>
    </source>
</evidence>
<dbReference type="Gene3D" id="3.30.450.20">
    <property type="entry name" value="PAS domain"/>
    <property type="match status" value="1"/>
</dbReference>
<keyword evidence="7" id="KW-0418">Kinase</keyword>
<dbReference type="InterPro" id="IPR000014">
    <property type="entry name" value="PAS"/>
</dbReference>
<organism evidence="14 15">
    <name type="scientific">Mucilaginibacter robiniae</name>
    <dbReference type="NCBI Taxonomy" id="2728022"/>
    <lineage>
        <taxon>Bacteria</taxon>
        <taxon>Pseudomonadati</taxon>
        <taxon>Bacteroidota</taxon>
        <taxon>Sphingobacteriia</taxon>
        <taxon>Sphingobacteriales</taxon>
        <taxon>Sphingobacteriaceae</taxon>
        <taxon>Mucilaginibacter</taxon>
    </lineage>
</organism>
<evidence type="ECO:0000256" key="7">
    <source>
        <dbReference type="ARBA" id="ARBA00022777"/>
    </source>
</evidence>
<evidence type="ECO:0000256" key="3">
    <source>
        <dbReference type="ARBA" id="ARBA00012438"/>
    </source>
</evidence>
<keyword evidence="11 12" id="KW-0472">Membrane</keyword>
<proteinExistence type="predicted"/>
<keyword evidence="9 12" id="KW-1133">Transmembrane helix</keyword>
<feature type="transmembrane region" description="Helical" evidence="12">
    <location>
        <begin position="52"/>
        <end position="73"/>
    </location>
</feature>
<comment type="catalytic activity">
    <reaction evidence="1">
        <text>ATP + protein L-histidine = ADP + protein N-phospho-L-histidine.</text>
        <dbReference type="EC" id="2.7.13.3"/>
    </reaction>
</comment>
<dbReference type="InterPro" id="IPR003661">
    <property type="entry name" value="HisK_dim/P_dom"/>
</dbReference>
<evidence type="ECO:0000256" key="4">
    <source>
        <dbReference type="ARBA" id="ARBA00022679"/>
    </source>
</evidence>
<dbReference type="CDD" id="cd00082">
    <property type="entry name" value="HisKA"/>
    <property type="match status" value="1"/>
</dbReference>
<evidence type="ECO:0000256" key="12">
    <source>
        <dbReference type="SAM" id="Phobius"/>
    </source>
</evidence>
<dbReference type="InterPro" id="IPR036097">
    <property type="entry name" value="HisK_dim/P_sf"/>
</dbReference>
<dbReference type="InterPro" id="IPR050351">
    <property type="entry name" value="BphY/WalK/GraS-like"/>
</dbReference>
<keyword evidence="6" id="KW-0547">Nucleotide-binding</keyword>
<dbReference type="Pfam" id="PF20969">
    <property type="entry name" value="MASE11"/>
    <property type="match status" value="1"/>
</dbReference>
<feature type="transmembrane region" description="Helical" evidence="12">
    <location>
        <begin position="79"/>
        <end position="99"/>
    </location>
</feature>
<sequence length="445" mass="50869">MTHLSNTLQLAANRLQHYLRLGWQHYQQFVADAIQADYPNHKEDIHYWRKKLFTCFVTYTLPVSLLAIIPGIWVGIRQGYGLVVCFGLTAIATVCLVALNKSLSLKFRKMFVVAMFYLLAIVLTITFGTLGPGILYLLALNLFITLTSSAKAAYWSVAVNVLVGAVFAFVIQFRLFATPLIQEYNTGSWIAVVSNLIFLSWVGVALVNYVLSGLEKTLTKEYILQDELQQEAVERQRRNEQLKESEGHYKSLFHSNPTPMWVFDEDTLQFLQVNEAAIESYGYSREEFLSMTIKEIRPVGDVDQFLTTLKQDLSTGMDFHAYCQHCRKNQQCFHVEVQCSTIPFNGKLCKLVIAHDITEQVNYTRAIEMHNKNLQEIAYIQSHVVRAPLARIMGLVDLLIQNAPEKADQEVLHHLESSANEFDEVIKTITYKTYNYNESDNIPEL</sequence>
<comment type="subcellular location">
    <subcellularLocation>
        <location evidence="2">Membrane</location>
        <topology evidence="2">Multi-pass membrane protein</topology>
    </subcellularLocation>
</comment>
<evidence type="ECO:0000256" key="8">
    <source>
        <dbReference type="ARBA" id="ARBA00022840"/>
    </source>
</evidence>
<reference evidence="14 15" key="1">
    <citation type="submission" date="2020-04" db="EMBL/GenBank/DDBJ databases">
        <title>Genome sequencing of novel species.</title>
        <authorList>
            <person name="Heo J."/>
            <person name="Kim S.-J."/>
            <person name="Kim J.-S."/>
            <person name="Hong S.-B."/>
            <person name="Kwon S.-W."/>
        </authorList>
    </citation>
    <scope>NUCLEOTIDE SEQUENCE [LARGE SCALE GENOMIC DNA]</scope>
    <source>
        <strain evidence="14 15">F39-2</strain>
    </source>
</reference>
<keyword evidence="4" id="KW-0808">Transferase</keyword>
<evidence type="ECO:0000256" key="9">
    <source>
        <dbReference type="ARBA" id="ARBA00022989"/>
    </source>
</evidence>
<dbReference type="Proteomes" id="UP000503278">
    <property type="component" value="Chromosome"/>
</dbReference>
<evidence type="ECO:0000313" key="14">
    <source>
        <dbReference type="EMBL" id="QJD96357.1"/>
    </source>
</evidence>
<dbReference type="GO" id="GO:0007234">
    <property type="term" value="P:osmosensory signaling via phosphorelay pathway"/>
    <property type="evidence" value="ECO:0007669"/>
    <property type="project" value="TreeGrafter"/>
</dbReference>
<feature type="transmembrane region" description="Helical" evidence="12">
    <location>
        <begin position="111"/>
        <end position="140"/>
    </location>
</feature>
<evidence type="ECO:0000256" key="2">
    <source>
        <dbReference type="ARBA" id="ARBA00004141"/>
    </source>
</evidence>
<dbReference type="CDD" id="cd00130">
    <property type="entry name" value="PAS"/>
    <property type="match status" value="1"/>
</dbReference>
<dbReference type="SUPFAM" id="SSF47384">
    <property type="entry name" value="Homodimeric domain of signal transducing histidine kinase"/>
    <property type="match status" value="1"/>
</dbReference>
<accession>A0A7L5E1T2</accession>
<protein>
    <recommendedName>
        <fullName evidence="3">histidine kinase</fullName>
        <ecNumber evidence="3">2.7.13.3</ecNumber>
    </recommendedName>
</protein>
<dbReference type="RefSeq" id="WP_169607632.1">
    <property type="nucleotide sequence ID" value="NZ_CP051682.1"/>
</dbReference>
<dbReference type="GO" id="GO:0016020">
    <property type="term" value="C:membrane"/>
    <property type="evidence" value="ECO:0007669"/>
    <property type="project" value="UniProtKB-SubCell"/>
</dbReference>
<gene>
    <name evidence="14" type="ORF">HH214_11010</name>
</gene>
<dbReference type="PANTHER" id="PTHR42878:SF7">
    <property type="entry name" value="SENSOR HISTIDINE KINASE GLRK"/>
    <property type="match status" value="1"/>
</dbReference>
<dbReference type="NCBIfam" id="TIGR00229">
    <property type="entry name" value="sensory_box"/>
    <property type="match status" value="1"/>
</dbReference>
<evidence type="ECO:0000256" key="1">
    <source>
        <dbReference type="ARBA" id="ARBA00000085"/>
    </source>
</evidence>
<name>A0A7L5E1T2_9SPHI</name>
<dbReference type="InterPro" id="IPR035965">
    <property type="entry name" value="PAS-like_dom_sf"/>
</dbReference>
<dbReference type="EMBL" id="CP051682">
    <property type="protein sequence ID" value="QJD96357.1"/>
    <property type="molecule type" value="Genomic_DNA"/>
</dbReference>
<dbReference type="Pfam" id="PF13426">
    <property type="entry name" value="PAS_9"/>
    <property type="match status" value="1"/>
</dbReference>
<feature type="transmembrane region" description="Helical" evidence="12">
    <location>
        <begin position="189"/>
        <end position="211"/>
    </location>
</feature>
<dbReference type="KEGG" id="mrob:HH214_11010"/>
<keyword evidence="8" id="KW-0067">ATP-binding</keyword>
<dbReference type="AlphaFoldDB" id="A0A7L5E1T2"/>
<dbReference type="GO" id="GO:0000155">
    <property type="term" value="F:phosphorelay sensor kinase activity"/>
    <property type="evidence" value="ECO:0007669"/>
    <property type="project" value="InterPro"/>
</dbReference>
<evidence type="ECO:0000256" key="11">
    <source>
        <dbReference type="ARBA" id="ARBA00023136"/>
    </source>
</evidence>
<dbReference type="SMART" id="SM00091">
    <property type="entry name" value="PAS"/>
    <property type="match status" value="1"/>
</dbReference>
<dbReference type="PANTHER" id="PTHR42878">
    <property type="entry name" value="TWO-COMPONENT HISTIDINE KINASE"/>
    <property type="match status" value="1"/>
</dbReference>
<dbReference type="PROSITE" id="PS50112">
    <property type="entry name" value="PAS"/>
    <property type="match status" value="1"/>
</dbReference>
<evidence type="ECO:0000256" key="6">
    <source>
        <dbReference type="ARBA" id="ARBA00022741"/>
    </source>
</evidence>
<dbReference type="GO" id="GO:0000156">
    <property type="term" value="F:phosphorelay response regulator activity"/>
    <property type="evidence" value="ECO:0007669"/>
    <property type="project" value="TreeGrafter"/>
</dbReference>
<keyword evidence="5 12" id="KW-0812">Transmembrane</keyword>
<dbReference type="SUPFAM" id="SSF55785">
    <property type="entry name" value="PYP-like sensor domain (PAS domain)"/>
    <property type="match status" value="1"/>
</dbReference>
<feature type="domain" description="PAS" evidence="13">
    <location>
        <begin position="245"/>
        <end position="316"/>
    </location>
</feature>
<evidence type="ECO:0000256" key="5">
    <source>
        <dbReference type="ARBA" id="ARBA00022692"/>
    </source>
</evidence>
<dbReference type="EC" id="2.7.13.3" evidence="3"/>
<feature type="transmembrane region" description="Helical" evidence="12">
    <location>
        <begin position="152"/>
        <end position="177"/>
    </location>
</feature>
<dbReference type="InterPro" id="IPR048437">
    <property type="entry name" value="MASE11"/>
</dbReference>
<dbReference type="GO" id="GO:0005524">
    <property type="term" value="F:ATP binding"/>
    <property type="evidence" value="ECO:0007669"/>
    <property type="project" value="UniProtKB-KW"/>
</dbReference>
<evidence type="ECO:0000313" key="15">
    <source>
        <dbReference type="Proteomes" id="UP000503278"/>
    </source>
</evidence>
<evidence type="ECO:0000259" key="13">
    <source>
        <dbReference type="PROSITE" id="PS50112"/>
    </source>
</evidence>
<keyword evidence="15" id="KW-1185">Reference proteome</keyword>
<dbReference type="GO" id="GO:0030295">
    <property type="term" value="F:protein kinase activator activity"/>
    <property type="evidence" value="ECO:0007669"/>
    <property type="project" value="TreeGrafter"/>
</dbReference>